<feature type="domain" description="TonB-dependent receptor plug" evidence="13">
    <location>
        <begin position="49"/>
        <end position="153"/>
    </location>
</feature>
<feature type="chain" id="PRO_5010166069" evidence="11">
    <location>
        <begin position="24"/>
        <end position="723"/>
    </location>
</feature>
<evidence type="ECO:0000256" key="1">
    <source>
        <dbReference type="ARBA" id="ARBA00004571"/>
    </source>
</evidence>
<evidence type="ECO:0000259" key="13">
    <source>
        <dbReference type="Pfam" id="PF07715"/>
    </source>
</evidence>
<feature type="signal peptide" evidence="11">
    <location>
        <begin position="1"/>
        <end position="23"/>
    </location>
</feature>
<dbReference type="PROSITE" id="PS52016">
    <property type="entry name" value="TONB_DEPENDENT_REC_3"/>
    <property type="match status" value="1"/>
</dbReference>
<dbReference type="PANTHER" id="PTHR40980">
    <property type="entry name" value="PLUG DOMAIN-CONTAINING PROTEIN"/>
    <property type="match status" value="1"/>
</dbReference>
<keyword evidence="6 8" id="KW-0472">Membrane</keyword>
<keyword evidence="2 8" id="KW-0813">Transport</keyword>
<keyword evidence="5 9" id="KW-0798">TonB box</keyword>
<evidence type="ECO:0000256" key="8">
    <source>
        <dbReference type="PROSITE-ProRule" id="PRU01360"/>
    </source>
</evidence>
<dbReference type="OrthoDB" id="9764669at2"/>
<evidence type="ECO:0000256" key="2">
    <source>
        <dbReference type="ARBA" id="ARBA00022448"/>
    </source>
</evidence>
<name>A0A1I5SMI1_9GAMM</name>
<evidence type="ECO:0000256" key="6">
    <source>
        <dbReference type="ARBA" id="ARBA00023136"/>
    </source>
</evidence>
<feature type="region of interest" description="Disordered" evidence="10">
    <location>
        <begin position="483"/>
        <end position="502"/>
    </location>
</feature>
<protein>
    <submittedName>
        <fullName evidence="14">Iron complex outermembrane recepter protein</fullName>
    </submittedName>
</protein>
<evidence type="ECO:0000256" key="5">
    <source>
        <dbReference type="ARBA" id="ARBA00023077"/>
    </source>
</evidence>
<dbReference type="PANTHER" id="PTHR40980:SF4">
    <property type="entry name" value="TONB-DEPENDENT RECEPTOR-LIKE BETA-BARREL DOMAIN-CONTAINING PROTEIN"/>
    <property type="match status" value="1"/>
</dbReference>
<keyword evidence="4 8" id="KW-0812">Transmembrane</keyword>
<dbReference type="InterPro" id="IPR037066">
    <property type="entry name" value="Plug_dom_sf"/>
</dbReference>
<evidence type="ECO:0000256" key="11">
    <source>
        <dbReference type="SAM" id="SignalP"/>
    </source>
</evidence>
<keyword evidence="11" id="KW-0732">Signal</keyword>
<keyword evidence="7 8" id="KW-0998">Cell outer membrane</keyword>
<dbReference type="Pfam" id="PF07715">
    <property type="entry name" value="Plug"/>
    <property type="match status" value="1"/>
</dbReference>
<dbReference type="GO" id="GO:0009279">
    <property type="term" value="C:cell outer membrane"/>
    <property type="evidence" value="ECO:0007669"/>
    <property type="project" value="UniProtKB-SubCell"/>
</dbReference>
<dbReference type="RefSeq" id="WP_074941752.1">
    <property type="nucleotide sequence ID" value="NZ_FOWP01000024.1"/>
</dbReference>
<dbReference type="Gene3D" id="2.170.130.10">
    <property type="entry name" value="TonB-dependent receptor, plug domain"/>
    <property type="match status" value="1"/>
</dbReference>
<dbReference type="AlphaFoldDB" id="A0A1I5SMI1"/>
<dbReference type="InterPro" id="IPR039426">
    <property type="entry name" value="TonB-dep_rcpt-like"/>
</dbReference>
<dbReference type="CDD" id="cd01347">
    <property type="entry name" value="ligand_gated_channel"/>
    <property type="match status" value="1"/>
</dbReference>
<dbReference type="PROSITE" id="PS51257">
    <property type="entry name" value="PROKAR_LIPOPROTEIN"/>
    <property type="match status" value="1"/>
</dbReference>
<proteinExistence type="inferred from homology"/>
<evidence type="ECO:0000259" key="12">
    <source>
        <dbReference type="Pfam" id="PF00593"/>
    </source>
</evidence>
<evidence type="ECO:0000256" key="7">
    <source>
        <dbReference type="ARBA" id="ARBA00023237"/>
    </source>
</evidence>
<dbReference type="InterPro" id="IPR036942">
    <property type="entry name" value="Beta-barrel_TonB_sf"/>
</dbReference>
<sequence length="723" mass="80141">MHNRNKNALLGLLLASCSAPLAAQVISLDSMEISSAPIENAVQRAHAERREASNSKAVIEAEQLNQFGDQPLGDALRRLVGVSFAGANRAREVQLRGIGPEYAQVLVNGRRLLDANSKRSVQLDRIPSSLVERVEIIRSPLASQEGQGAAGTVNIILKQRAKGGYGEIGIGAGHMESNGGLGDATAFYSLGNDNVTLNLAGGVQLQRRNESKDSLVFNNSGANGGELGTNKRRFEQGNFLPSLELRLDDDNRLNFQLDYLKTTEYRDDIAAELEAAQNAVRRTEFEDRERKRTNLGLLSDWTHQWSDDTELLLSLDLQKADEDTTRDAKRYRANGNLDRTRLRSENIHMTSVSPTLKVKTLLDAHSLEWGAGARRETREEDNSNIENGTVRPINAARTYQIREDITHLFAQDTWLLPWGDSLTYGLRLEDAHTRTRDFNGAKQQTSKLSPLPSISYLGHLSTNTDWRLGIARTLRRPDLRELSPTVTTDSGTLARPDTGGNPGMTPESIWGVDLGLDHFFNDQRGLLSANLFHRQFSDKIENVLSQQDNGRWLSRPENAGDGQASGLELEARAPLDALGLPQLTLWSNATAVHTRLKSEATGETRRFLDQPDYLFNAGADYYLASLRTTFGVNYNWNSGYNQKYRLSSGKTAENDQDAVGRVDISARTQLSENTSLNLSVLNLFAQNEDSRATTYGANGLLESNSLTEEGTYRTFYVRVQTAF</sequence>
<evidence type="ECO:0000313" key="14">
    <source>
        <dbReference type="EMBL" id="SFP71952.1"/>
    </source>
</evidence>
<evidence type="ECO:0000313" key="15">
    <source>
        <dbReference type="Proteomes" id="UP000182400"/>
    </source>
</evidence>
<evidence type="ECO:0000256" key="3">
    <source>
        <dbReference type="ARBA" id="ARBA00022452"/>
    </source>
</evidence>
<evidence type="ECO:0000256" key="10">
    <source>
        <dbReference type="SAM" id="MobiDB-lite"/>
    </source>
</evidence>
<organism evidence="14 15">
    <name type="scientific">Ectopseudomonas composti</name>
    <dbReference type="NCBI Taxonomy" id="658457"/>
    <lineage>
        <taxon>Bacteria</taxon>
        <taxon>Pseudomonadati</taxon>
        <taxon>Pseudomonadota</taxon>
        <taxon>Gammaproteobacteria</taxon>
        <taxon>Pseudomonadales</taxon>
        <taxon>Pseudomonadaceae</taxon>
        <taxon>Ectopseudomonas</taxon>
    </lineage>
</organism>
<keyword evidence="3 8" id="KW-1134">Transmembrane beta strand</keyword>
<comment type="similarity">
    <text evidence="8 9">Belongs to the TonB-dependent receptor family.</text>
</comment>
<dbReference type="SUPFAM" id="SSF56935">
    <property type="entry name" value="Porins"/>
    <property type="match status" value="1"/>
</dbReference>
<dbReference type="InterPro" id="IPR012910">
    <property type="entry name" value="Plug_dom"/>
</dbReference>
<gene>
    <name evidence="14" type="ORF">SAMN05216601_1244</name>
</gene>
<comment type="subcellular location">
    <subcellularLocation>
        <location evidence="1 8">Cell outer membrane</location>
        <topology evidence="1 8">Multi-pass membrane protein</topology>
    </subcellularLocation>
</comment>
<feature type="domain" description="TonB-dependent receptor-like beta-barrel" evidence="12">
    <location>
        <begin position="246"/>
        <end position="683"/>
    </location>
</feature>
<dbReference type="Pfam" id="PF00593">
    <property type="entry name" value="TonB_dep_Rec_b-barrel"/>
    <property type="match status" value="1"/>
</dbReference>
<dbReference type="EMBL" id="FOWP01000024">
    <property type="protein sequence ID" value="SFP71952.1"/>
    <property type="molecule type" value="Genomic_DNA"/>
</dbReference>
<evidence type="ECO:0000256" key="9">
    <source>
        <dbReference type="RuleBase" id="RU003357"/>
    </source>
</evidence>
<accession>A0A1I5SMI1</accession>
<evidence type="ECO:0000256" key="4">
    <source>
        <dbReference type="ARBA" id="ARBA00022692"/>
    </source>
</evidence>
<reference evidence="14 15" key="1">
    <citation type="submission" date="2016-10" db="EMBL/GenBank/DDBJ databases">
        <authorList>
            <person name="de Groot N.N."/>
        </authorList>
    </citation>
    <scope>NUCLEOTIDE SEQUENCE [LARGE SCALE GENOMIC DNA]</scope>
    <source>
        <strain evidence="14 15">CCUG 59231</strain>
    </source>
</reference>
<dbReference type="STRING" id="658457.SAMN05216601_1244"/>
<dbReference type="Gene3D" id="2.40.170.20">
    <property type="entry name" value="TonB-dependent receptor, beta-barrel domain"/>
    <property type="match status" value="1"/>
</dbReference>
<dbReference type="Proteomes" id="UP000182400">
    <property type="component" value="Unassembled WGS sequence"/>
</dbReference>
<dbReference type="InterPro" id="IPR000531">
    <property type="entry name" value="Beta-barrel_TonB"/>
</dbReference>